<dbReference type="PROSITE" id="PS00675">
    <property type="entry name" value="SIGMA54_INTERACT_1"/>
    <property type="match status" value="1"/>
</dbReference>
<keyword evidence="5" id="KW-0804">Transcription</keyword>
<organism evidence="10 11">
    <name type="scientific">Solimonas fluminis</name>
    <dbReference type="NCBI Taxonomy" id="2086571"/>
    <lineage>
        <taxon>Bacteria</taxon>
        <taxon>Pseudomonadati</taxon>
        <taxon>Pseudomonadota</taxon>
        <taxon>Gammaproteobacteria</taxon>
        <taxon>Nevskiales</taxon>
        <taxon>Nevskiaceae</taxon>
        <taxon>Solimonas</taxon>
    </lineage>
</organism>
<keyword evidence="11" id="KW-1185">Reference proteome</keyword>
<reference evidence="10 11" key="1">
    <citation type="submission" date="2018-02" db="EMBL/GenBank/DDBJ databases">
        <title>Genome sequencing of Solimonas sp. HR-BB.</title>
        <authorList>
            <person name="Lee Y."/>
            <person name="Jeon C.O."/>
        </authorList>
    </citation>
    <scope>NUCLEOTIDE SEQUENCE [LARGE SCALE GENOMIC DNA]</scope>
    <source>
        <strain evidence="10 11">HR-BB</strain>
    </source>
</reference>
<feature type="modified residue" description="4-aspartylphosphate" evidence="6">
    <location>
        <position position="60"/>
    </location>
</feature>
<evidence type="ECO:0000256" key="7">
    <source>
        <dbReference type="SAM" id="Coils"/>
    </source>
</evidence>
<dbReference type="InterPro" id="IPR002078">
    <property type="entry name" value="Sigma_54_int"/>
</dbReference>
<feature type="domain" description="Sigma-54 factor interaction" evidence="8">
    <location>
        <begin position="150"/>
        <end position="379"/>
    </location>
</feature>
<keyword evidence="3" id="KW-0805">Transcription regulation</keyword>
<dbReference type="RefSeq" id="WP_104229130.1">
    <property type="nucleotide sequence ID" value="NZ_PSNW01000002.1"/>
</dbReference>
<dbReference type="Pfam" id="PF25601">
    <property type="entry name" value="AAA_lid_14"/>
    <property type="match status" value="1"/>
</dbReference>
<dbReference type="Pfam" id="PF02954">
    <property type="entry name" value="HTH_8"/>
    <property type="match status" value="1"/>
</dbReference>
<dbReference type="InterPro" id="IPR002197">
    <property type="entry name" value="HTH_Fis"/>
</dbReference>
<comment type="caution">
    <text evidence="10">The sequence shown here is derived from an EMBL/GenBank/DDBJ whole genome shotgun (WGS) entry which is preliminary data.</text>
</comment>
<dbReference type="AlphaFoldDB" id="A0A2S5TIU2"/>
<feature type="coiled-coil region" evidence="7">
    <location>
        <begin position="120"/>
        <end position="154"/>
    </location>
</feature>
<keyword evidence="4" id="KW-0238">DNA-binding</keyword>
<dbReference type="PANTHER" id="PTHR32071:SF113">
    <property type="entry name" value="ALGINATE BIOSYNTHESIS TRANSCRIPTIONAL REGULATORY PROTEIN ALGB"/>
    <property type="match status" value="1"/>
</dbReference>
<dbReference type="Gene3D" id="3.40.50.2300">
    <property type="match status" value="1"/>
</dbReference>
<evidence type="ECO:0000259" key="9">
    <source>
        <dbReference type="PROSITE" id="PS50110"/>
    </source>
</evidence>
<evidence type="ECO:0000313" key="10">
    <source>
        <dbReference type="EMBL" id="PPE74903.1"/>
    </source>
</evidence>
<dbReference type="InterPro" id="IPR058031">
    <property type="entry name" value="AAA_lid_NorR"/>
</dbReference>
<dbReference type="FunFam" id="3.40.50.300:FF:000006">
    <property type="entry name" value="DNA-binding transcriptional regulator NtrC"/>
    <property type="match status" value="1"/>
</dbReference>
<evidence type="ECO:0000313" key="11">
    <source>
        <dbReference type="Proteomes" id="UP000238220"/>
    </source>
</evidence>
<sequence length="454" mass="50234">MSDRQDVQPIGVLLVDDDPAMLRNFRRALDEVGYRIETAQSSAEAEAALARAVFDICLLDVNLGEDSGMDLLPRLREAAPWMRVVMATALNDATLAVNALRTGASDYLVKPCSPDELVHAVAQQAEARRLEKRIEALEKNADDGRSEIDLETRNPQLLATYEVARQVASTDATVLILGESGVGKNVLARAIHDWSARSKNNFATVSCPSLSAELLASELFGHVRGAFTGATDNRQGRVQVADGGTLFLDEIGDMPSALQPKLLRFIQEREYERVGDPHTRKADVRVIAATNHDLRAMVTDGRFREDLYYRLNVVTLTMPSLRERREDIARLATHLLEKFVRQYDRPARRFGEAATSLLVAYDWPGNLRELRNVVERAVILCQGEAVGPEHLPFSNNARGLGGGLRVGDPVSLQELEQAHIQALLAISPTMESAARTLGIDSSTLYRKRKQYNMP</sequence>
<dbReference type="OrthoDB" id="9804019at2"/>
<evidence type="ECO:0000256" key="4">
    <source>
        <dbReference type="ARBA" id="ARBA00023125"/>
    </source>
</evidence>
<dbReference type="CDD" id="cd00009">
    <property type="entry name" value="AAA"/>
    <property type="match status" value="1"/>
</dbReference>
<dbReference type="Proteomes" id="UP000238220">
    <property type="component" value="Unassembled WGS sequence"/>
</dbReference>
<dbReference type="InterPro" id="IPR025944">
    <property type="entry name" value="Sigma_54_int_dom_CS"/>
</dbReference>
<dbReference type="PROSITE" id="PS50045">
    <property type="entry name" value="SIGMA54_INTERACT_4"/>
    <property type="match status" value="1"/>
</dbReference>
<evidence type="ECO:0000256" key="2">
    <source>
        <dbReference type="ARBA" id="ARBA00022840"/>
    </source>
</evidence>
<evidence type="ECO:0000259" key="8">
    <source>
        <dbReference type="PROSITE" id="PS50045"/>
    </source>
</evidence>
<dbReference type="GO" id="GO:0000160">
    <property type="term" value="P:phosphorelay signal transduction system"/>
    <property type="evidence" value="ECO:0007669"/>
    <property type="project" value="InterPro"/>
</dbReference>
<protein>
    <submittedName>
        <fullName evidence="10">Sigma-54-dependent Fis family transcriptional regulator</fullName>
    </submittedName>
</protein>
<dbReference type="Gene3D" id="3.40.50.300">
    <property type="entry name" value="P-loop containing nucleotide triphosphate hydrolases"/>
    <property type="match status" value="1"/>
</dbReference>
<dbReference type="SUPFAM" id="SSF52172">
    <property type="entry name" value="CheY-like"/>
    <property type="match status" value="1"/>
</dbReference>
<evidence type="ECO:0000256" key="5">
    <source>
        <dbReference type="ARBA" id="ARBA00023163"/>
    </source>
</evidence>
<keyword evidence="7" id="KW-0175">Coiled coil</keyword>
<dbReference type="PROSITE" id="PS50110">
    <property type="entry name" value="RESPONSE_REGULATORY"/>
    <property type="match status" value="1"/>
</dbReference>
<dbReference type="GO" id="GO:0043565">
    <property type="term" value="F:sequence-specific DNA binding"/>
    <property type="evidence" value="ECO:0007669"/>
    <property type="project" value="InterPro"/>
</dbReference>
<keyword evidence="1" id="KW-0547">Nucleotide-binding</keyword>
<dbReference type="Pfam" id="PF00072">
    <property type="entry name" value="Response_reg"/>
    <property type="match status" value="1"/>
</dbReference>
<name>A0A2S5TIU2_9GAMM</name>
<dbReference type="InterPro" id="IPR011006">
    <property type="entry name" value="CheY-like_superfamily"/>
</dbReference>
<evidence type="ECO:0000256" key="6">
    <source>
        <dbReference type="PROSITE-ProRule" id="PRU00169"/>
    </source>
</evidence>
<proteinExistence type="predicted"/>
<dbReference type="InterPro" id="IPR025662">
    <property type="entry name" value="Sigma_54_int_dom_ATP-bd_1"/>
</dbReference>
<dbReference type="EMBL" id="PSNW01000002">
    <property type="protein sequence ID" value="PPE74903.1"/>
    <property type="molecule type" value="Genomic_DNA"/>
</dbReference>
<dbReference type="PROSITE" id="PS00688">
    <property type="entry name" value="SIGMA54_INTERACT_3"/>
    <property type="match status" value="1"/>
</dbReference>
<dbReference type="GO" id="GO:0005524">
    <property type="term" value="F:ATP binding"/>
    <property type="evidence" value="ECO:0007669"/>
    <property type="project" value="UniProtKB-KW"/>
</dbReference>
<dbReference type="SUPFAM" id="SSF52540">
    <property type="entry name" value="P-loop containing nucleoside triphosphate hydrolases"/>
    <property type="match status" value="1"/>
</dbReference>
<dbReference type="InterPro" id="IPR027417">
    <property type="entry name" value="P-loop_NTPase"/>
</dbReference>
<dbReference type="InterPro" id="IPR003593">
    <property type="entry name" value="AAA+_ATPase"/>
</dbReference>
<feature type="domain" description="Response regulatory" evidence="9">
    <location>
        <begin position="11"/>
        <end position="125"/>
    </location>
</feature>
<dbReference type="GO" id="GO:0006355">
    <property type="term" value="P:regulation of DNA-templated transcription"/>
    <property type="evidence" value="ECO:0007669"/>
    <property type="project" value="InterPro"/>
</dbReference>
<dbReference type="InterPro" id="IPR009057">
    <property type="entry name" value="Homeodomain-like_sf"/>
</dbReference>
<evidence type="ECO:0000256" key="1">
    <source>
        <dbReference type="ARBA" id="ARBA00022741"/>
    </source>
</evidence>
<dbReference type="Gene3D" id="1.10.8.60">
    <property type="match status" value="1"/>
</dbReference>
<dbReference type="SMART" id="SM00382">
    <property type="entry name" value="AAA"/>
    <property type="match status" value="1"/>
</dbReference>
<dbReference type="InterPro" id="IPR025943">
    <property type="entry name" value="Sigma_54_int_dom_ATP-bd_2"/>
</dbReference>
<keyword evidence="2" id="KW-0067">ATP-binding</keyword>
<dbReference type="PROSITE" id="PS00676">
    <property type="entry name" value="SIGMA54_INTERACT_2"/>
    <property type="match status" value="1"/>
</dbReference>
<dbReference type="PANTHER" id="PTHR32071">
    <property type="entry name" value="TRANSCRIPTIONAL REGULATORY PROTEIN"/>
    <property type="match status" value="1"/>
</dbReference>
<accession>A0A2S5TIU2</accession>
<dbReference type="SMART" id="SM00448">
    <property type="entry name" value="REC"/>
    <property type="match status" value="1"/>
</dbReference>
<dbReference type="SUPFAM" id="SSF46689">
    <property type="entry name" value="Homeodomain-like"/>
    <property type="match status" value="1"/>
</dbReference>
<dbReference type="Pfam" id="PF00158">
    <property type="entry name" value="Sigma54_activat"/>
    <property type="match status" value="1"/>
</dbReference>
<keyword evidence="6" id="KW-0597">Phosphoprotein</keyword>
<dbReference type="Gene3D" id="1.10.10.60">
    <property type="entry name" value="Homeodomain-like"/>
    <property type="match status" value="1"/>
</dbReference>
<dbReference type="CDD" id="cd00156">
    <property type="entry name" value="REC"/>
    <property type="match status" value="1"/>
</dbReference>
<evidence type="ECO:0000256" key="3">
    <source>
        <dbReference type="ARBA" id="ARBA00023015"/>
    </source>
</evidence>
<dbReference type="InterPro" id="IPR001789">
    <property type="entry name" value="Sig_transdc_resp-reg_receiver"/>
</dbReference>
<gene>
    <name evidence="10" type="ORF">C3942_04295</name>
</gene>